<geneLocation type="mitochondrion" evidence="13"/>
<keyword evidence="10" id="KW-0066">ATP synthesis</keyword>
<feature type="transmembrane region" description="Helical" evidence="12">
    <location>
        <begin position="53"/>
        <end position="73"/>
    </location>
</feature>
<dbReference type="Pfam" id="PF00119">
    <property type="entry name" value="ATP-synt_A"/>
    <property type="match status" value="1"/>
</dbReference>
<evidence type="ECO:0000256" key="8">
    <source>
        <dbReference type="ARBA" id="ARBA00023065"/>
    </source>
</evidence>
<dbReference type="GO" id="GO:0046933">
    <property type="term" value="F:proton-transporting ATP synthase activity, rotational mechanism"/>
    <property type="evidence" value="ECO:0007669"/>
    <property type="project" value="TreeGrafter"/>
</dbReference>
<accession>M9WE05</accession>
<evidence type="ECO:0000256" key="5">
    <source>
        <dbReference type="ARBA" id="ARBA00022692"/>
    </source>
</evidence>
<evidence type="ECO:0000256" key="7">
    <source>
        <dbReference type="ARBA" id="ARBA00022989"/>
    </source>
</evidence>
<dbReference type="PANTHER" id="PTHR11410:SF0">
    <property type="entry name" value="ATP SYNTHASE SUBUNIT A"/>
    <property type="match status" value="1"/>
</dbReference>
<dbReference type="GO" id="GO:0005743">
    <property type="term" value="C:mitochondrial inner membrane"/>
    <property type="evidence" value="ECO:0007669"/>
    <property type="project" value="UniProtKB-SubCell"/>
</dbReference>
<dbReference type="PRINTS" id="PR00123">
    <property type="entry name" value="ATPASEA"/>
</dbReference>
<evidence type="ECO:0000256" key="10">
    <source>
        <dbReference type="ARBA" id="ARBA00023310"/>
    </source>
</evidence>
<feature type="transmembrane region" description="Helical" evidence="12">
    <location>
        <begin position="150"/>
        <end position="175"/>
    </location>
</feature>
<dbReference type="PROSITE" id="PS00449">
    <property type="entry name" value="ATPASE_A"/>
    <property type="match status" value="1"/>
</dbReference>
<evidence type="ECO:0000256" key="6">
    <source>
        <dbReference type="ARBA" id="ARBA00022781"/>
    </source>
</evidence>
<dbReference type="InterPro" id="IPR023011">
    <property type="entry name" value="ATP_synth_F0_asu_AS"/>
</dbReference>
<evidence type="ECO:0000256" key="1">
    <source>
        <dbReference type="ARBA" id="ARBA00004141"/>
    </source>
</evidence>
<organism evidence="13">
    <name type="scientific">Diurodrilus subterraneus</name>
    <dbReference type="NCBI Taxonomy" id="1318637"/>
    <lineage>
        <taxon>Eukaryota</taxon>
        <taxon>Metazoa</taxon>
        <taxon>Spiralia</taxon>
        <taxon>Lophotrochozoa</taxon>
        <taxon>Annelida</taxon>
        <taxon>Polychaeta</taxon>
        <taxon>Errantia</taxon>
        <taxon>Eunicida</taxon>
        <taxon>Diurodrilidae</taxon>
        <taxon>Diurodrilus</taxon>
    </lineage>
</organism>
<keyword evidence="8" id="KW-0406">Ion transport</keyword>
<keyword evidence="9 12" id="KW-0472">Membrane</keyword>
<evidence type="ECO:0000256" key="12">
    <source>
        <dbReference type="SAM" id="Phobius"/>
    </source>
</evidence>
<keyword evidence="5 12" id="KW-0812">Transmembrane</keyword>
<dbReference type="EMBL" id="KC790350">
    <property type="protein sequence ID" value="AGJ89729.1"/>
    <property type="molecule type" value="Genomic_DNA"/>
</dbReference>
<sequence length="181" mass="19969">MPASLSSLMTNQSNQTAAMSMKGLSVLQPLFFLIILLNLMGLMPYTFAQSSHLMMTAPLAFSLWASLILSSMLMNPRQFLAHFLPSGAPLWLNPSLLLIEMMSTLLRPITLAFRLAANMTTGHIIMSLMALALSANLTSLCTPMILIPQIFYSMFEAAICLIQAYIFCLLLTLYAEDHSSL</sequence>
<evidence type="ECO:0000256" key="11">
    <source>
        <dbReference type="RuleBase" id="RU004450"/>
    </source>
</evidence>
<dbReference type="SUPFAM" id="SSF81336">
    <property type="entry name" value="F1F0 ATP synthase subunit A"/>
    <property type="match status" value="1"/>
</dbReference>
<evidence type="ECO:0000256" key="4">
    <source>
        <dbReference type="ARBA" id="ARBA00022547"/>
    </source>
</evidence>
<keyword evidence="6" id="KW-0375">Hydrogen ion transport</keyword>
<keyword evidence="4" id="KW-0138">CF(0)</keyword>
<feature type="transmembrane region" description="Helical" evidence="12">
    <location>
        <begin position="26"/>
        <end position="46"/>
    </location>
</feature>
<dbReference type="AlphaFoldDB" id="M9WE05"/>
<reference evidence="13" key="1">
    <citation type="journal article" date="2013" name="Mol. Phylogenet. Evol.">
        <title>Mitochondrial genomes to the rescue - Diurodrilidae in the myzostomid trap.</title>
        <authorList>
            <person name="Golombek A."/>
            <person name="Tobergte S."/>
            <person name="Nesnidal M.P."/>
            <person name="Purschke G."/>
            <person name="Struck T.H."/>
        </authorList>
    </citation>
    <scope>NUCLEOTIDE SEQUENCE</scope>
</reference>
<proteinExistence type="inferred from homology"/>
<protein>
    <recommendedName>
        <fullName evidence="11">ATP synthase subunit a</fullName>
    </recommendedName>
</protein>
<keyword evidence="3" id="KW-0813">Transport</keyword>
<comment type="similarity">
    <text evidence="2">Belongs to the ATPase A chain family.</text>
</comment>
<dbReference type="NCBIfam" id="TIGR01131">
    <property type="entry name" value="ATP_synt_6_or_A"/>
    <property type="match status" value="1"/>
</dbReference>
<dbReference type="CDD" id="cd00310">
    <property type="entry name" value="ATP-synt_Fo_a_6"/>
    <property type="match status" value="1"/>
</dbReference>
<evidence type="ECO:0000313" key="13">
    <source>
        <dbReference type="EMBL" id="AGJ89729.1"/>
    </source>
</evidence>
<evidence type="ECO:0000256" key="3">
    <source>
        <dbReference type="ARBA" id="ARBA00022448"/>
    </source>
</evidence>
<comment type="subcellular location">
    <subcellularLocation>
        <location evidence="1">Membrane</location>
        <topology evidence="1">Multi-pass membrane protein</topology>
    </subcellularLocation>
    <subcellularLocation>
        <location evidence="11">Mitochondrion inner membrane</location>
        <topology evidence="11">Multi-pass membrane protein</topology>
    </subcellularLocation>
</comment>
<gene>
    <name evidence="13" type="primary">atp6</name>
</gene>
<dbReference type="PANTHER" id="PTHR11410">
    <property type="entry name" value="ATP SYNTHASE SUBUNIT A"/>
    <property type="match status" value="1"/>
</dbReference>
<name>M9WE05_9ANNE</name>
<evidence type="ECO:0000256" key="9">
    <source>
        <dbReference type="ARBA" id="ARBA00023136"/>
    </source>
</evidence>
<dbReference type="InterPro" id="IPR000568">
    <property type="entry name" value="ATP_synth_F0_asu"/>
</dbReference>
<dbReference type="InterPro" id="IPR035908">
    <property type="entry name" value="F0_ATP_A_sf"/>
</dbReference>
<dbReference type="InterPro" id="IPR045083">
    <property type="entry name" value="ATP_synth_F0_asu_bact/mt"/>
</dbReference>
<keyword evidence="7 12" id="KW-1133">Transmembrane helix</keyword>
<dbReference type="Gene3D" id="1.20.120.220">
    <property type="entry name" value="ATP synthase, F0 complex, subunit A"/>
    <property type="match status" value="1"/>
</dbReference>
<evidence type="ECO:0000256" key="2">
    <source>
        <dbReference type="ARBA" id="ARBA00006810"/>
    </source>
</evidence>
<keyword evidence="13" id="KW-0496">Mitochondrion</keyword>
<dbReference type="GO" id="GO:0045259">
    <property type="term" value="C:proton-transporting ATP synthase complex"/>
    <property type="evidence" value="ECO:0007669"/>
    <property type="project" value="UniProtKB-KW"/>
</dbReference>